<feature type="domain" description="VPS9" evidence="3">
    <location>
        <begin position="540"/>
        <end position="678"/>
    </location>
</feature>
<dbReference type="GeneID" id="24140304"/>
<dbReference type="InterPro" id="IPR036034">
    <property type="entry name" value="PDZ_sf"/>
</dbReference>
<accession>A0A067DAJ8</accession>
<feature type="domain" description="PH" evidence="1">
    <location>
        <begin position="152"/>
        <end position="245"/>
    </location>
</feature>
<evidence type="ECO:0000313" key="4">
    <source>
        <dbReference type="EMBL" id="KDO35641.1"/>
    </source>
</evidence>
<gene>
    <name evidence="4" type="ORF">SPRG_18807</name>
</gene>
<dbReference type="PROSITE" id="PS51205">
    <property type="entry name" value="VPS9"/>
    <property type="match status" value="1"/>
</dbReference>
<dbReference type="PANTHER" id="PTHR14336">
    <property type="entry name" value="TANDEM PH DOMAIN CONTAINING PROTEIN"/>
    <property type="match status" value="1"/>
</dbReference>
<dbReference type="Proteomes" id="UP000030745">
    <property type="component" value="Unassembled WGS sequence"/>
</dbReference>
<dbReference type="SMART" id="SM00233">
    <property type="entry name" value="PH"/>
    <property type="match status" value="2"/>
</dbReference>
<dbReference type="SMART" id="SM00167">
    <property type="entry name" value="VPS9"/>
    <property type="match status" value="1"/>
</dbReference>
<dbReference type="Gene3D" id="1.20.1050.80">
    <property type="entry name" value="VPS9 domain"/>
    <property type="match status" value="1"/>
</dbReference>
<dbReference type="CDD" id="cd00821">
    <property type="entry name" value="PH"/>
    <property type="match status" value="1"/>
</dbReference>
<dbReference type="RefSeq" id="XP_012194024.1">
    <property type="nucleotide sequence ID" value="XM_012338634.1"/>
</dbReference>
<dbReference type="InterPro" id="IPR003123">
    <property type="entry name" value="VPS9"/>
</dbReference>
<dbReference type="KEGG" id="spar:SPRG_18807"/>
<dbReference type="SUPFAM" id="SSF50156">
    <property type="entry name" value="PDZ domain-like"/>
    <property type="match status" value="1"/>
</dbReference>
<reference evidence="4 5" key="1">
    <citation type="journal article" date="2013" name="PLoS Genet.">
        <title>Distinctive expansion of potential virulence genes in the genome of the oomycete fish pathogen Saprolegnia parasitica.</title>
        <authorList>
            <person name="Jiang R.H."/>
            <person name="de Bruijn I."/>
            <person name="Haas B.J."/>
            <person name="Belmonte R."/>
            <person name="Lobach L."/>
            <person name="Christie J."/>
            <person name="van den Ackerveken G."/>
            <person name="Bottin A."/>
            <person name="Bulone V."/>
            <person name="Diaz-Moreno S.M."/>
            <person name="Dumas B."/>
            <person name="Fan L."/>
            <person name="Gaulin E."/>
            <person name="Govers F."/>
            <person name="Grenville-Briggs L.J."/>
            <person name="Horner N.R."/>
            <person name="Levin J.Z."/>
            <person name="Mammella M."/>
            <person name="Meijer H.J."/>
            <person name="Morris P."/>
            <person name="Nusbaum C."/>
            <person name="Oome S."/>
            <person name="Phillips A.J."/>
            <person name="van Rooyen D."/>
            <person name="Rzeszutek E."/>
            <person name="Saraiva M."/>
            <person name="Secombes C.J."/>
            <person name="Seidl M.F."/>
            <person name="Snel B."/>
            <person name="Stassen J.H."/>
            <person name="Sykes S."/>
            <person name="Tripathy S."/>
            <person name="van den Berg H."/>
            <person name="Vega-Arreguin J.C."/>
            <person name="Wawra S."/>
            <person name="Young S.K."/>
            <person name="Zeng Q."/>
            <person name="Dieguez-Uribeondo J."/>
            <person name="Russ C."/>
            <person name="Tyler B.M."/>
            <person name="van West P."/>
        </authorList>
    </citation>
    <scope>NUCLEOTIDE SEQUENCE [LARGE SCALE GENOMIC DNA]</scope>
    <source>
        <strain evidence="4 5">CBS 223.65</strain>
    </source>
</reference>
<keyword evidence="5" id="KW-1185">Reference proteome</keyword>
<organism evidence="4 5">
    <name type="scientific">Saprolegnia parasitica (strain CBS 223.65)</name>
    <dbReference type="NCBI Taxonomy" id="695850"/>
    <lineage>
        <taxon>Eukaryota</taxon>
        <taxon>Sar</taxon>
        <taxon>Stramenopiles</taxon>
        <taxon>Oomycota</taxon>
        <taxon>Saprolegniomycetes</taxon>
        <taxon>Saprolegniales</taxon>
        <taxon>Saprolegniaceae</taxon>
        <taxon>Saprolegnia</taxon>
    </lineage>
</organism>
<dbReference type="SMART" id="SM00228">
    <property type="entry name" value="PDZ"/>
    <property type="match status" value="1"/>
</dbReference>
<evidence type="ECO:0000313" key="5">
    <source>
        <dbReference type="Proteomes" id="UP000030745"/>
    </source>
</evidence>
<dbReference type="InterPro" id="IPR011993">
    <property type="entry name" value="PH-like_dom_sf"/>
</dbReference>
<dbReference type="Pfam" id="PF02204">
    <property type="entry name" value="VPS9"/>
    <property type="match status" value="1"/>
</dbReference>
<dbReference type="EMBL" id="KK583189">
    <property type="protein sequence ID" value="KDO35641.1"/>
    <property type="molecule type" value="Genomic_DNA"/>
</dbReference>
<feature type="domain" description="PDZ" evidence="2">
    <location>
        <begin position="672"/>
        <end position="755"/>
    </location>
</feature>
<dbReference type="PROSITE" id="PS50003">
    <property type="entry name" value="PH_DOMAIN"/>
    <property type="match status" value="2"/>
</dbReference>
<feature type="domain" description="PH" evidence="1">
    <location>
        <begin position="267"/>
        <end position="369"/>
    </location>
</feature>
<dbReference type="SUPFAM" id="SSF50729">
    <property type="entry name" value="PH domain-like"/>
    <property type="match status" value="2"/>
</dbReference>
<proteinExistence type="predicted"/>
<dbReference type="AlphaFoldDB" id="A0A067DAJ8"/>
<dbReference type="CDD" id="cd00136">
    <property type="entry name" value="PDZ_canonical"/>
    <property type="match status" value="1"/>
</dbReference>
<dbReference type="Pfam" id="PF00169">
    <property type="entry name" value="PH"/>
    <property type="match status" value="2"/>
</dbReference>
<evidence type="ECO:0008006" key="6">
    <source>
        <dbReference type="Google" id="ProtNLM"/>
    </source>
</evidence>
<dbReference type="InterPro" id="IPR001849">
    <property type="entry name" value="PH_domain"/>
</dbReference>
<dbReference type="Gene3D" id="2.30.29.30">
    <property type="entry name" value="Pleckstrin-homology domain (PH domain)/Phosphotyrosine-binding domain (PTB)"/>
    <property type="match status" value="2"/>
</dbReference>
<dbReference type="OrthoDB" id="10261837at2759"/>
<sequence length="776" mass="86452">MTSLPSVPMDALLEPPPSTCDPLDAIFNLQRRRSNSERQRRTLLDIASSRSFRQVVRFASIDADLIQWKKRTVESVRTASLRAIHLQEKLDIKRQASVRHLDTERVTLTEWQQPHDVDDDDDDDWSDAAHTLLSIPATSTPAPVIKDEYKPIVHHSGWLIKRGHRNWSFKRRLFCLVGHELVYHDSHQSAPANVLGKFDLRKPTSACELANHGFTLRQGSYEMLLYASCDADRDLWLRKLADCSNVTLLAARPAASSTSSAHDNNDVLLHAGWLRKQGQFMKSVKRRYFRLTSGALTYYRGPDVVKAKGSVGIGPNTSVALFDTRKTGERHSFCITENTSAKRSRVLTVFADSQEDLMIWVASLSAAIDGHHQHKRRHSSSSNNQLHDVLDCDAIIDDHPSPTLSVGSSMSDTDSDVVVGAEAQSKVDIAREIAREAQLILISPYSPEGTTSTKFLKDTSAKTMHLDAIRHFIEGLTEYMIQTRMHEFRAIAGIDENANNSTHDDGSFELIAQIISEQVEERVFYPLHRIVYTSLMTKTKKDVRFLQDRLELLRAKKQVYFGITAVSPTGYAAAVAVMNEIDACSLPYTKRAKLVQACKTIYAVAAAEHLVEGAMSADAFIPAFIYVVVQCHIEDILTLKDLLVAFTPMANQGETAYFVTCLEIAIEYVQSLVVLQELELDGDAPLGFEFAVEDHVVVVNRVLERSQAAACGGVDIGDVLMAINGLSADDKELIEVKRIFESVQGPVALSFVKKDDYKRVKARCQLGTGARESAKS</sequence>
<dbReference type="Pfam" id="PF00595">
    <property type="entry name" value="PDZ"/>
    <property type="match status" value="1"/>
</dbReference>
<dbReference type="Gene3D" id="2.30.42.10">
    <property type="match status" value="1"/>
</dbReference>
<name>A0A067DAJ8_SAPPC</name>
<dbReference type="InterPro" id="IPR001478">
    <property type="entry name" value="PDZ"/>
</dbReference>
<dbReference type="InterPro" id="IPR037191">
    <property type="entry name" value="VPS9_dom_sf"/>
</dbReference>
<dbReference type="SUPFAM" id="SSF109993">
    <property type="entry name" value="VPS9 domain"/>
    <property type="match status" value="1"/>
</dbReference>
<dbReference type="OMA" id="KQHSDNA"/>
<dbReference type="PROSITE" id="PS50106">
    <property type="entry name" value="PDZ"/>
    <property type="match status" value="1"/>
</dbReference>
<evidence type="ECO:0000259" key="3">
    <source>
        <dbReference type="PROSITE" id="PS51205"/>
    </source>
</evidence>
<protein>
    <recommendedName>
        <fullName evidence="6">VPS9 domain-containing protein</fullName>
    </recommendedName>
</protein>
<evidence type="ECO:0000259" key="2">
    <source>
        <dbReference type="PROSITE" id="PS50106"/>
    </source>
</evidence>
<dbReference type="InterPro" id="IPR051707">
    <property type="entry name" value="PI-Interact_SigTrans_Reg"/>
</dbReference>
<evidence type="ECO:0000259" key="1">
    <source>
        <dbReference type="PROSITE" id="PS50003"/>
    </source>
</evidence>
<dbReference type="VEuPathDB" id="FungiDB:SPRG_18807"/>